<dbReference type="EMBL" id="BSPD01000038">
    <property type="protein sequence ID" value="GLS26033.1"/>
    <property type="molecule type" value="Genomic_DNA"/>
</dbReference>
<dbReference type="Gene3D" id="3.40.630.10">
    <property type="entry name" value="Zn peptidases"/>
    <property type="match status" value="1"/>
</dbReference>
<dbReference type="Proteomes" id="UP001156870">
    <property type="component" value="Unassembled WGS sequence"/>
</dbReference>
<dbReference type="NCBIfam" id="TIGR01887">
    <property type="entry name" value="dipeptidaselike"/>
    <property type="match status" value="1"/>
</dbReference>
<evidence type="ECO:0000256" key="2">
    <source>
        <dbReference type="ARBA" id="ARBA00006247"/>
    </source>
</evidence>
<dbReference type="Pfam" id="PF01546">
    <property type="entry name" value="Peptidase_M20"/>
    <property type="match status" value="1"/>
</dbReference>
<dbReference type="InterPro" id="IPR002933">
    <property type="entry name" value="Peptidase_M20"/>
</dbReference>
<dbReference type="GO" id="GO:0008237">
    <property type="term" value="F:metallopeptidase activity"/>
    <property type="evidence" value="ECO:0007669"/>
    <property type="project" value="UniProtKB-KW"/>
</dbReference>
<organism evidence="10 11">
    <name type="scientific">Marinibactrum halimedae</name>
    <dbReference type="NCBI Taxonomy" id="1444977"/>
    <lineage>
        <taxon>Bacteria</taxon>
        <taxon>Pseudomonadati</taxon>
        <taxon>Pseudomonadota</taxon>
        <taxon>Gammaproteobacteria</taxon>
        <taxon>Cellvibrionales</taxon>
        <taxon>Cellvibrionaceae</taxon>
        <taxon>Marinibactrum</taxon>
    </lineage>
</organism>
<keyword evidence="8" id="KW-0482">Metalloprotease</keyword>
<proteinExistence type="inferred from homology"/>
<keyword evidence="3" id="KW-0645">Protease</keyword>
<evidence type="ECO:0000256" key="9">
    <source>
        <dbReference type="ARBA" id="ARBA00023285"/>
    </source>
</evidence>
<comment type="caution">
    <text evidence="10">The sequence shown here is derived from an EMBL/GenBank/DDBJ whole genome shotgun (WGS) entry which is preliminary data.</text>
</comment>
<gene>
    <name evidence="10" type="ORF">GCM10007877_17480</name>
</gene>
<dbReference type="SUPFAM" id="SSF55031">
    <property type="entry name" value="Bacterial exopeptidase dimerisation domain"/>
    <property type="match status" value="1"/>
</dbReference>
<dbReference type="GO" id="GO:0008777">
    <property type="term" value="F:acetylornithine deacetylase activity"/>
    <property type="evidence" value="ECO:0007669"/>
    <property type="project" value="TreeGrafter"/>
</dbReference>
<keyword evidence="5" id="KW-0378">Hydrolase</keyword>
<dbReference type="InterPro" id="IPR050072">
    <property type="entry name" value="Peptidase_M20A"/>
</dbReference>
<comment type="cofactor">
    <cofactor evidence="1">
        <name>Zn(2+)</name>
        <dbReference type="ChEBI" id="CHEBI:29105"/>
    </cofactor>
</comment>
<evidence type="ECO:0000313" key="10">
    <source>
        <dbReference type="EMBL" id="GLS26033.1"/>
    </source>
</evidence>
<dbReference type="InterPro" id="IPR010964">
    <property type="entry name" value="M20A_pepV-rel"/>
</dbReference>
<reference evidence="10 11" key="1">
    <citation type="journal article" date="2014" name="Int. J. Syst. Evol. Microbiol.">
        <title>Complete genome sequence of Corynebacterium casei LMG S-19264T (=DSM 44701T), isolated from a smear-ripened cheese.</title>
        <authorList>
            <consortium name="US DOE Joint Genome Institute (JGI-PGF)"/>
            <person name="Walter F."/>
            <person name="Albersmeier A."/>
            <person name="Kalinowski J."/>
            <person name="Ruckert C."/>
        </authorList>
    </citation>
    <scope>NUCLEOTIDE SEQUENCE [LARGE SCALE GENOMIC DNA]</scope>
    <source>
        <strain evidence="10 11">NBRC 110095</strain>
    </source>
</reference>
<evidence type="ECO:0000313" key="11">
    <source>
        <dbReference type="Proteomes" id="UP001156870"/>
    </source>
</evidence>
<dbReference type="NCBIfam" id="NF004809">
    <property type="entry name" value="PRK06156.1"/>
    <property type="match status" value="1"/>
</dbReference>
<dbReference type="GO" id="GO:0006508">
    <property type="term" value="P:proteolysis"/>
    <property type="evidence" value="ECO:0007669"/>
    <property type="project" value="UniProtKB-KW"/>
</dbReference>
<dbReference type="InterPro" id="IPR036264">
    <property type="entry name" value="Bact_exopeptidase_dim_dom"/>
</dbReference>
<keyword evidence="7" id="KW-0224">Dipeptidase</keyword>
<evidence type="ECO:0000256" key="1">
    <source>
        <dbReference type="ARBA" id="ARBA00001947"/>
    </source>
</evidence>
<dbReference type="Gene3D" id="3.30.70.360">
    <property type="match status" value="2"/>
</dbReference>
<dbReference type="AlphaFoldDB" id="A0AA37T3I9"/>
<dbReference type="PANTHER" id="PTHR43808:SF31">
    <property type="entry name" value="N-ACETYL-L-CITRULLINE DEACETYLASE"/>
    <property type="match status" value="1"/>
</dbReference>
<comment type="similarity">
    <text evidence="2">Belongs to the peptidase M20A family.</text>
</comment>
<evidence type="ECO:0000256" key="6">
    <source>
        <dbReference type="ARBA" id="ARBA00022833"/>
    </source>
</evidence>
<dbReference type="GO" id="GO:0006526">
    <property type="term" value="P:L-arginine biosynthetic process"/>
    <property type="evidence" value="ECO:0007669"/>
    <property type="project" value="TreeGrafter"/>
</dbReference>
<evidence type="ECO:0000256" key="3">
    <source>
        <dbReference type="ARBA" id="ARBA00022670"/>
    </source>
</evidence>
<evidence type="ECO:0000256" key="5">
    <source>
        <dbReference type="ARBA" id="ARBA00022801"/>
    </source>
</evidence>
<name>A0AA37T3I9_9GAMM</name>
<keyword evidence="6" id="KW-0862">Zinc</keyword>
<keyword evidence="9" id="KW-0170">Cobalt</keyword>
<dbReference type="GO" id="GO:0008270">
    <property type="term" value="F:zinc ion binding"/>
    <property type="evidence" value="ECO:0007669"/>
    <property type="project" value="InterPro"/>
</dbReference>
<protein>
    <submittedName>
        <fullName evidence="10">Dipeptidase</fullName>
    </submittedName>
</protein>
<dbReference type="GO" id="GO:0016805">
    <property type="term" value="F:dipeptidase activity"/>
    <property type="evidence" value="ECO:0007669"/>
    <property type="project" value="UniProtKB-KW"/>
</dbReference>
<keyword evidence="4" id="KW-0479">Metal-binding</keyword>
<evidence type="ECO:0000256" key="7">
    <source>
        <dbReference type="ARBA" id="ARBA00022997"/>
    </source>
</evidence>
<dbReference type="PANTHER" id="PTHR43808">
    <property type="entry name" value="ACETYLORNITHINE DEACETYLASE"/>
    <property type="match status" value="1"/>
</dbReference>
<sequence length="546" mass="60549">MEKHTFSTAGFRPFLADVAKYNSNLQSTIQSFLDGNTLSQQANEDLYRLLGIYTKKRYGEEAIALLEEFVTYDTAMVIGRPQHENPDMIALGKLIGEKAKAFGLVFKNVDNRVFEVTLPGQDEDLVGFHAHADIVPVNKSLWVLDDGTQLEPLKVTTIGNRMYGRGTEDDKNGIVVSLFAMKVIKEEQLPVRQTLRLIVDTTEETSGTAIPYYMKRRPMPPYNLALDGSYPVVIAEKGYGTVMASFPVRKTDTDAQSPQIIGMTGGLATNQIPAAATLTFSGGNLSKLEKKVRKLAKRFTKKYGAKHTDGQFHIETQQTDDTLVVTFKGVSAHSSQPDTGINPVSRIFLFVDTYHKALGISENEYTDAAQYASDNWGLDFYGKELGIDFSHDFMGPMTASQTYIGTDGKTLKTAVNIRMPAGKTADELKNELAQKLVTWQGKHGEIKITIEHSQAEPMYRSPEGKWVNNLLDIAAENLNIERKFGSSNGATSAHNLPNGVQFGLSMPNEKYTGHNANEFKTIDQFLLDLQIVTETFIRIGNLDSME</sequence>
<dbReference type="SUPFAM" id="SSF53187">
    <property type="entry name" value="Zn-dependent exopeptidases"/>
    <property type="match status" value="1"/>
</dbReference>
<evidence type="ECO:0000256" key="4">
    <source>
        <dbReference type="ARBA" id="ARBA00022723"/>
    </source>
</evidence>
<evidence type="ECO:0000256" key="8">
    <source>
        <dbReference type="ARBA" id="ARBA00023049"/>
    </source>
</evidence>
<accession>A0AA37T3I9</accession>
<keyword evidence="11" id="KW-1185">Reference proteome</keyword>